<accession>A0A9P1BJY0</accession>
<sequence>MGVRGAKPMAEPAFESVVRLWCVSDIHTDIKENLQWVKRLSDTEYLNDALIVAGDVSDSMDTLELTLATLKRKYADVFFVPGNHDLWTDDVDSISKLHQIVALCQRLQIHTAARRIGTEKQGCWVCPILSWHHQSWDPEPDLQGWDLPSEPAQCMVDFERCRFPPGVSMFDESAARKVDTLNDRLEVLAPLADRKDDEPLVTFSHFLPYIDLLLEKRFLMIPCLAKASGSDFLQKRLESLKPAVHIFGHTHFGWDT</sequence>
<proteinExistence type="predicted"/>
<dbReference type="EMBL" id="CAMXCT020000102">
    <property type="protein sequence ID" value="CAL1127198.1"/>
    <property type="molecule type" value="Genomic_DNA"/>
</dbReference>
<dbReference type="InterPro" id="IPR004843">
    <property type="entry name" value="Calcineurin-like_PHP"/>
</dbReference>
<dbReference type="PANTHER" id="PTHR36492:SF2">
    <property type="entry name" value="[ACYL-CARRIER-PROTEIN] PHOSPHODIESTERASE PPTH"/>
    <property type="match status" value="1"/>
</dbReference>
<name>A0A9P1BJY0_9DINO</name>
<feature type="non-terminal residue" evidence="2">
    <location>
        <position position="1"/>
    </location>
</feature>
<comment type="caution">
    <text evidence="2">The sequence shown here is derived from an EMBL/GenBank/DDBJ whole genome shotgun (WGS) entry which is preliminary data.</text>
</comment>
<dbReference type="Proteomes" id="UP001152797">
    <property type="component" value="Unassembled WGS sequence"/>
</dbReference>
<evidence type="ECO:0000259" key="1">
    <source>
        <dbReference type="Pfam" id="PF00149"/>
    </source>
</evidence>
<dbReference type="Pfam" id="PF00149">
    <property type="entry name" value="Metallophos"/>
    <property type="match status" value="1"/>
</dbReference>
<dbReference type="CDD" id="cd00838">
    <property type="entry name" value="MPP_superfamily"/>
    <property type="match status" value="1"/>
</dbReference>
<organism evidence="2">
    <name type="scientific">Cladocopium goreaui</name>
    <dbReference type="NCBI Taxonomy" id="2562237"/>
    <lineage>
        <taxon>Eukaryota</taxon>
        <taxon>Sar</taxon>
        <taxon>Alveolata</taxon>
        <taxon>Dinophyceae</taxon>
        <taxon>Suessiales</taxon>
        <taxon>Symbiodiniaceae</taxon>
        <taxon>Cladocopium</taxon>
    </lineage>
</organism>
<reference evidence="3 4" key="2">
    <citation type="submission" date="2024-05" db="EMBL/GenBank/DDBJ databases">
        <authorList>
            <person name="Chen Y."/>
            <person name="Shah S."/>
            <person name="Dougan E. K."/>
            <person name="Thang M."/>
            <person name="Chan C."/>
        </authorList>
    </citation>
    <scope>NUCLEOTIDE SEQUENCE [LARGE SCALE GENOMIC DNA]</scope>
</reference>
<dbReference type="GO" id="GO:0016787">
    <property type="term" value="F:hydrolase activity"/>
    <property type="evidence" value="ECO:0007669"/>
    <property type="project" value="InterPro"/>
</dbReference>
<dbReference type="InterPro" id="IPR052963">
    <property type="entry name" value="Pantetheine_PDE"/>
</dbReference>
<evidence type="ECO:0000313" key="4">
    <source>
        <dbReference type="Proteomes" id="UP001152797"/>
    </source>
</evidence>
<gene>
    <name evidence="2" type="ORF">C1SCF055_LOCUS2275</name>
</gene>
<evidence type="ECO:0000313" key="3">
    <source>
        <dbReference type="EMBL" id="CAL4761135.1"/>
    </source>
</evidence>
<reference evidence="2" key="1">
    <citation type="submission" date="2022-10" db="EMBL/GenBank/DDBJ databases">
        <authorList>
            <person name="Chen Y."/>
            <person name="Dougan E. K."/>
            <person name="Chan C."/>
            <person name="Rhodes N."/>
            <person name="Thang M."/>
        </authorList>
    </citation>
    <scope>NUCLEOTIDE SEQUENCE</scope>
</reference>
<dbReference type="AlphaFoldDB" id="A0A9P1BJY0"/>
<dbReference type="OrthoDB" id="550558at2759"/>
<dbReference type="PANTHER" id="PTHR36492">
    <property type="match status" value="1"/>
</dbReference>
<keyword evidence="4" id="KW-1185">Reference proteome</keyword>
<dbReference type="EMBL" id="CAMXCT010000102">
    <property type="protein sequence ID" value="CAI3973823.1"/>
    <property type="molecule type" value="Genomic_DNA"/>
</dbReference>
<protein>
    <recommendedName>
        <fullName evidence="1">Calcineurin-like phosphoesterase domain-containing protein</fullName>
    </recommendedName>
</protein>
<evidence type="ECO:0000313" key="2">
    <source>
        <dbReference type="EMBL" id="CAI3973823.1"/>
    </source>
</evidence>
<dbReference type="SUPFAM" id="SSF56300">
    <property type="entry name" value="Metallo-dependent phosphatases"/>
    <property type="match status" value="1"/>
</dbReference>
<dbReference type="EMBL" id="CAMXCT030000102">
    <property type="protein sequence ID" value="CAL4761135.1"/>
    <property type="molecule type" value="Genomic_DNA"/>
</dbReference>
<dbReference type="InterPro" id="IPR029052">
    <property type="entry name" value="Metallo-depent_PP-like"/>
</dbReference>
<feature type="domain" description="Calcineurin-like phosphoesterase" evidence="1">
    <location>
        <begin position="19"/>
        <end position="251"/>
    </location>
</feature>
<dbReference type="Gene3D" id="3.60.21.10">
    <property type="match status" value="1"/>
</dbReference>